<protein>
    <submittedName>
        <fullName evidence="2">Uncharacterized protein</fullName>
    </submittedName>
</protein>
<evidence type="ECO:0000313" key="3">
    <source>
        <dbReference type="Proteomes" id="UP000235346"/>
    </source>
</evidence>
<comment type="caution">
    <text evidence="2">The sequence shown here is derived from an EMBL/GenBank/DDBJ whole genome shotgun (WGS) entry which is preliminary data.</text>
</comment>
<dbReference type="AlphaFoldDB" id="A0A2N7TKP1"/>
<organism evidence="2 3">
    <name type="scientific">Halomonas heilongjiangensis</name>
    <dbReference type="NCBI Taxonomy" id="1387883"/>
    <lineage>
        <taxon>Bacteria</taxon>
        <taxon>Pseudomonadati</taxon>
        <taxon>Pseudomonadota</taxon>
        <taxon>Gammaproteobacteria</taxon>
        <taxon>Oceanospirillales</taxon>
        <taxon>Halomonadaceae</taxon>
        <taxon>Halomonas</taxon>
    </lineage>
</organism>
<reference evidence="2 3" key="1">
    <citation type="submission" date="2018-01" db="EMBL/GenBank/DDBJ databases">
        <title>Halomonas endophytica sp. nov., isolated from storage liquid in the stems of Populus euphratica.</title>
        <authorList>
            <person name="Chen C."/>
        </authorList>
    </citation>
    <scope>NUCLEOTIDE SEQUENCE [LARGE SCALE GENOMIC DNA]</scope>
    <source>
        <strain evidence="2 3">DSM 26881</strain>
    </source>
</reference>
<accession>A0A2N7TKP1</accession>
<name>A0A2N7TKP1_9GAMM</name>
<evidence type="ECO:0000313" key="2">
    <source>
        <dbReference type="EMBL" id="PMR68698.1"/>
    </source>
</evidence>
<sequence length="89" mass="10037">MSRPKRPGSRPPSPRPSRPRRPRRPSRKPNRPPRRSRHSPPAAVAVVLTTTRGRSAVVSRRPRPGKASRDNPLPAFPTTTPAQMRGRRR</sequence>
<feature type="region of interest" description="Disordered" evidence="1">
    <location>
        <begin position="1"/>
        <end position="89"/>
    </location>
</feature>
<feature type="compositionally biased region" description="Basic residues" evidence="1">
    <location>
        <begin position="17"/>
        <end position="38"/>
    </location>
</feature>
<proteinExistence type="predicted"/>
<keyword evidence="3" id="KW-1185">Reference proteome</keyword>
<dbReference type="EMBL" id="PNRE01000061">
    <property type="protein sequence ID" value="PMR68698.1"/>
    <property type="molecule type" value="Genomic_DNA"/>
</dbReference>
<gene>
    <name evidence="2" type="ORF">C1H66_13630</name>
</gene>
<dbReference type="Proteomes" id="UP000235346">
    <property type="component" value="Unassembled WGS sequence"/>
</dbReference>
<evidence type="ECO:0000256" key="1">
    <source>
        <dbReference type="SAM" id="MobiDB-lite"/>
    </source>
</evidence>